<dbReference type="EMBL" id="JBHTIF010000001">
    <property type="protein sequence ID" value="MFD0725627.1"/>
    <property type="molecule type" value="Genomic_DNA"/>
</dbReference>
<reference evidence="2" key="1">
    <citation type="journal article" date="2019" name="Int. J. Syst. Evol. Microbiol.">
        <title>The Global Catalogue of Microorganisms (GCM) 10K type strain sequencing project: providing services to taxonomists for standard genome sequencing and annotation.</title>
        <authorList>
            <consortium name="The Broad Institute Genomics Platform"/>
            <consortium name="The Broad Institute Genome Sequencing Center for Infectious Disease"/>
            <person name="Wu L."/>
            <person name="Ma J."/>
        </authorList>
    </citation>
    <scope>NUCLEOTIDE SEQUENCE [LARGE SCALE GENOMIC DNA]</scope>
    <source>
        <strain evidence="2">CCUG 55585</strain>
    </source>
</reference>
<evidence type="ECO:0000313" key="1">
    <source>
        <dbReference type="EMBL" id="MFD0725627.1"/>
    </source>
</evidence>
<comment type="caution">
    <text evidence="1">The sequence shown here is derived from an EMBL/GenBank/DDBJ whole genome shotgun (WGS) entry which is preliminary data.</text>
</comment>
<accession>A0ABW2YAP4</accession>
<dbReference type="Proteomes" id="UP001597110">
    <property type="component" value="Unassembled WGS sequence"/>
</dbReference>
<organism evidence="1 2">
    <name type="scientific">Lysobacter brunescens</name>
    <dbReference type="NCBI Taxonomy" id="262323"/>
    <lineage>
        <taxon>Bacteria</taxon>
        <taxon>Pseudomonadati</taxon>
        <taxon>Pseudomonadota</taxon>
        <taxon>Gammaproteobacteria</taxon>
        <taxon>Lysobacterales</taxon>
        <taxon>Lysobacteraceae</taxon>
        <taxon>Lysobacter</taxon>
    </lineage>
</organism>
<name>A0ABW2YAP4_9GAMM</name>
<gene>
    <name evidence="1" type="ORF">ACFQ0E_08445</name>
</gene>
<keyword evidence="2" id="KW-1185">Reference proteome</keyword>
<proteinExistence type="predicted"/>
<sequence>MFTRSEKILGAYAGVLTVALVAAMLTGARSGAPAKFDTLDVQRINIREPDGTLRMVLSSNGRFPGAIIAGKEYPHPRTQAGVLFFDDEGSENGGLIFAGKQGADGKVSSGVSLTFDRYRQDQQLQLMGLDQGGRHFAGLTVNDVIDGTKYPVFGGEQKQGEGPQAITRRLYVGKTPSGDAVLHLGDASGKPRLAIKVTPEGEGAIMFLDAKGNPQKIITAEDIAAATR</sequence>
<evidence type="ECO:0000313" key="2">
    <source>
        <dbReference type="Proteomes" id="UP001597110"/>
    </source>
</evidence>
<dbReference type="RefSeq" id="WP_386823215.1">
    <property type="nucleotide sequence ID" value="NZ_JBHTIF010000001.1"/>
</dbReference>
<protein>
    <submittedName>
        <fullName evidence="1">Uncharacterized protein</fullName>
    </submittedName>
</protein>